<dbReference type="EMBL" id="JBFXLU010000193">
    <property type="protein sequence ID" value="KAL2835797.1"/>
    <property type="molecule type" value="Genomic_DNA"/>
</dbReference>
<evidence type="ECO:0000313" key="2">
    <source>
        <dbReference type="Proteomes" id="UP001610446"/>
    </source>
</evidence>
<name>A0ABR4J9P9_9EURO</name>
<evidence type="ECO:0000313" key="1">
    <source>
        <dbReference type="EMBL" id="KAL2835797.1"/>
    </source>
</evidence>
<keyword evidence="2" id="KW-1185">Reference proteome</keyword>
<sequence>MNRRRYYYICHLLLSSGDIMTHFVSALSLNSHLHPSFSEFKNRVSRSWTRWSVIPRTSGPKLSLLLVGILQVGMTSQREGSLQRYAFHRTKRLT</sequence>
<proteinExistence type="predicted"/>
<comment type="caution">
    <text evidence="1">The sequence shown here is derived from an EMBL/GenBank/DDBJ whole genome shotgun (WGS) entry which is preliminary data.</text>
</comment>
<protein>
    <recommendedName>
        <fullName evidence="3">Secreted protein</fullName>
    </recommendedName>
</protein>
<dbReference type="Proteomes" id="UP001610446">
    <property type="component" value="Unassembled WGS sequence"/>
</dbReference>
<gene>
    <name evidence="1" type="ORF">BJY01DRAFT_66513</name>
</gene>
<accession>A0ABR4J9P9</accession>
<evidence type="ECO:0008006" key="3">
    <source>
        <dbReference type="Google" id="ProtNLM"/>
    </source>
</evidence>
<reference evidence="1 2" key="1">
    <citation type="submission" date="2024-07" db="EMBL/GenBank/DDBJ databases">
        <title>Section-level genome sequencing and comparative genomics of Aspergillus sections Usti and Cavernicolus.</title>
        <authorList>
            <consortium name="Lawrence Berkeley National Laboratory"/>
            <person name="Nybo J.L."/>
            <person name="Vesth T.C."/>
            <person name="Theobald S."/>
            <person name="Frisvad J.C."/>
            <person name="Larsen T.O."/>
            <person name="Kjaerboelling I."/>
            <person name="Rothschild-Mancinelli K."/>
            <person name="Lyhne E.K."/>
            <person name="Kogle M.E."/>
            <person name="Barry K."/>
            <person name="Clum A."/>
            <person name="Na H."/>
            <person name="Ledsgaard L."/>
            <person name="Lin J."/>
            <person name="Lipzen A."/>
            <person name="Kuo A."/>
            <person name="Riley R."/>
            <person name="Mondo S."/>
            <person name="Labutti K."/>
            <person name="Haridas S."/>
            <person name="Pangalinan J."/>
            <person name="Salamov A.A."/>
            <person name="Simmons B.A."/>
            <person name="Magnuson J.K."/>
            <person name="Chen J."/>
            <person name="Drula E."/>
            <person name="Henrissat B."/>
            <person name="Wiebenga A."/>
            <person name="Lubbers R.J."/>
            <person name="Gomes A.C."/>
            <person name="Makela M.R."/>
            <person name="Stajich J."/>
            <person name="Grigoriev I.V."/>
            <person name="Mortensen U.H."/>
            <person name="De Vries R.P."/>
            <person name="Baker S.E."/>
            <person name="Andersen M.R."/>
        </authorList>
    </citation>
    <scope>NUCLEOTIDE SEQUENCE [LARGE SCALE GENOMIC DNA]</scope>
    <source>
        <strain evidence="1 2">CBS 123904</strain>
    </source>
</reference>
<organism evidence="1 2">
    <name type="scientific">Aspergillus pseudoustus</name>
    <dbReference type="NCBI Taxonomy" id="1810923"/>
    <lineage>
        <taxon>Eukaryota</taxon>
        <taxon>Fungi</taxon>
        <taxon>Dikarya</taxon>
        <taxon>Ascomycota</taxon>
        <taxon>Pezizomycotina</taxon>
        <taxon>Eurotiomycetes</taxon>
        <taxon>Eurotiomycetidae</taxon>
        <taxon>Eurotiales</taxon>
        <taxon>Aspergillaceae</taxon>
        <taxon>Aspergillus</taxon>
        <taxon>Aspergillus subgen. Nidulantes</taxon>
    </lineage>
</organism>